<dbReference type="RefSeq" id="XP_023939093.2">
    <property type="nucleotide sequence ID" value="XM_024083325.2"/>
</dbReference>
<dbReference type="GeneID" id="112046624"/>
<protein>
    <submittedName>
        <fullName evidence="4">Eukaryotic translation initiation factor 2D</fullName>
    </submittedName>
</protein>
<dbReference type="InterPro" id="IPR058886">
    <property type="entry name" value="SWIB_eIF2D"/>
</dbReference>
<dbReference type="Pfam" id="PF26292">
    <property type="entry name" value="PUA_elF2D"/>
    <property type="match status" value="1"/>
</dbReference>
<dbReference type="GO" id="GO:0003723">
    <property type="term" value="F:RNA binding"/>
    <property type="evidence" value="ECO:0007669"/>
    <property type="project" value="InterPro"/>
</dbReference>
<dbReference type="GO" id="GO:0003743">
    <property type="term" value="F:translation initiation factor activity"/>
    <property type="evidence" value="ECO:0007669"/>
    <property type="project" value="UniProtKB-KW"/>
</dbReference>
<keyword evidence="3" id="KW-1185">Reference proteome</keyword>
<gene>
    <name evidence="4" type="primary">LOC112046624</name>
</gene>
<keyword evidence="1" id="KW-0963">Cytoplasm</keyword>
<dbReference type="Pfam" id="PF25304">
    <property type="entry name" value="WHD_eIF2D"/>
    <property type="match status" value="1"/>
</dbReference>
<dbReference type="PROSITE" id="PS50296">
    <property type="entry name" value="SUI1"/>
    <property type="match status" value="1"/>
</dbReference>
<dbReference type="SUPFAM" id="SSF88697">
    <property type="entry name" value="PUA domain-like"/>
    <property type="match status" value="1"/>
</dbReference>
<sequence>MFAKPYKLKSNKTLKNTEKKCLSQRIQSEFPVATDEKVKELVPTKSATSCMKVVLHSGDTVSVYVVDGVPMMVEVCDRLVPTVCALWRVPDLVPTIMIHTLVLSKIQGGAPLYAPGVVTEGSFPQFRRGAVVAACTSDNAAAGVIGRAMMSSADLVRAPMGVCLETLHVYGDQLCKEEKFSKIDRPKLAPASYSDLADTLAVDLNQLNIQPIKEEWPSLVKEPPAPAANEPAVIADESLGADAPNPTAETLIDEDIVEQLNESGATDCSESEEQVPSDMDGLLRWCLLSFLKTQGKQIELPLKTNLLYKNHLMPFCPDDRTLEVKKSSYKKMGKFLEAMQREGLLEVRELDKGVDALVAVNAAHPLLRAHRPVARARAEHADEREYVPPQVRELYCVTAAVLPLLAPNKKGTALSAADVRQALVAHVSARGLAARGAVTLDALLAGAVGRQPQETMRWEELTAYVLARMTPSTEMRFSDGSVRLSKSRLEPVTMQVVTRSGNKKVTLVSNLEAFGFSLRPLAHACQLLAGAACGVTRSAAARADQLMLQGDQTHLVAKLLIEKYGLPKKFVDGADKALNKKK</sequence>
<evidence type="ECO:0000313" key="4">
    <source>
        <dbReference type="RefSeq" id="XP_023939093.2"/>
    </source>
</evidence>
<dbReference type="CDD" id="cd21156">
    <property type="entry name" value="PUA_eIF2d-like"/>
    <property type="match status" value="1"/>
</dbReference>
<dbReference type="InterPro" id="IPR048248">
    <property type="entry name" value="PUA_eIF2d-like"/>
</dbReference>
<accession>A0A6J1N253</accession>
<dbReference type="PANTHER" id="PTHR12217:SF4">
    <property type="entry name" value="EUKARYOTIC TRANSLATION INITIATION FACTOR 2D"/>
    <property type="match status" value="1"/>
</dbReference>
<dbReference type="CDD" id="cd11610">
    <property type="entry name" value="eIF2D_N"/>
    <property type="match status" value="1"/>
</dbReference>
<dbReference type="Pfam" id="PF26291">
    <property type="entry name" value="SWIB_eIF2D"/>
    <property type="match status" value="1"/>
</dbReference>
<dbReference type="InterPro" id="IPR039759">
    <property type="entry name" value="eIF2D_SUI1"/>
</dbReference>
<dbReference type="Pfam" id="PF01253">
    <property type="entry name" value="SUI1"/>
    <property type="match status" value="1"/>
</dbReference>
<dbReference type="AlphaFoldDB" id="A0A6J1N253"/>
<dbReference type="Gene3D" id="3.30.780.10">
    <property type="entry name" value="SUI1-like domain"/>
    <property type="match status" value="1"/>
</dbReference>
<evidence type="ECO:0000313" key="3">
    <source>
        <dbReference type="Proteomes" id="UP001652582"/>
    </source>
</evidence>
<dbReference type="CDD" id="cd11608">
    <property type="entry name" value="eIF2D_C"/>
    <property type="match status" value="1"/>
</dbReference>
<evidence type="ECO:0000259" key="2">
    <source>
        <dbReference type="PROSITE" id="PS50296"/>
    </source>
</evidence>
<dbReference type="OrthoDB" id="199771at2759"/>
<dbReference type="Pfam" id="PF17832">
    <property type="entry name" value="Pre-PUA"/>
    <property type="match status" value="1"/>
</dbReference>
<evidence type="ECO:0000256" key="1">
    <source>
        <dbReference type="ARBA" id="ARBA00022490"/>
    </source>
</evidence>
<dbReference type="PANTHER" id="PTHR12217">
    <property type="entry name" value="EUKARYOTIC TRANSLATION INITIATION FACTOR 2D"/>
    <property type="match status" value="1"/>
</dbReference>
<dbReference type="KEGG" id="bany:112046624"/>
<dbReference type="Proteomes" id="UP001652582">
    <property type="component" value="Chromosome 23"/>
</dbReference>
<dbReference type="InterPro" id="IPR036877">
    <property type="entry name" value="SUI1_dom_sf"/>
</dbReference>
<dbReference type="InterPro" id="IPR057429">
    <property type="entry name" value="WH_eIF2D"/>
</dbReference>
<dbReference type="Gene3D" id="3.10.400.20">
    <property type="match status" value="1"/>
</dbReference>
<organism evidence="3 4">
    <name type="scientific">Bicyclus anynana</name>
    <name type="common">Squinting bush brown butterfly</name>
    <dbReference type="NCBI Taxonomy" id="110368"/>
    <lineage>
        <taxon>Eukaryota</taxon>
        <taxon>Metazoa</taxon>
        <taxon>Ecdysozoa</taxon>
        <taxon>Arthropoda</taxon>
        <taxon>Hexapoda</taxon>
        <taxon>Insecta</taxon>
        <taxon>Pterygota</taxon>
        <taxon>Neoptera</taxon>
        <taxon>Endopterygota</taxon>
        <taxon>Lepidoptera</taxon>
        <taxon>Glossata</taxon>
        <taxon>Ditrysia</taxon>
        <taxon>Papilionoidea</taxon>
        <taxon>Nymphalidae</taxon>
        <taxon>Satyrinae</taxon>
        <taxon>Satyrini</taxon>
        <taxon>Mycalesina</taxon>
        <taxon>Bicyclus</taxon>
    </lineage>
</organism>
<keyword evidence="4" id="KW-0396">Initiation factor</keyword>
<keyword evidence="4" id="KW-0648">Protein biosynthesis</keyword>
<feature type="domain" description="SUI1" evidence="2">
    <location>
        <begin position="492"/>
        <end position="564"/>
    </location>
</feature>
<dbReference type="InterPro" id="IPR048247">
    <property type="entry name" value="eIF2D_N"/>
</dbReference>
<reference evidence="4" key="1">
    <citation type="submission" date="2025-08" db="UniProtKB">
        <authorList>
            <consortium name="RefSeq"/>
        </authorList>
    </citation>
    <scope>IDENTIFICATION</scope>
</reference>
<dbReference type="InterPro" id="IPR015947">
    <property type="entry name" value="PUA-like_sf"/>
</dbReference>
<dbReference type="InterPro" id="IPR041366">
    <property type="entry name" value="Pre-PUA"/>
</dbReference>
<dbReference type="GO" id="GO:0005737">
    <property type="term" value="C:cytoplasm"/>
    <property type="evidence" value="ECO:0007669"/>
    <property type="project" value="UniProtKB-SubCell"/>
</dbReference>
<name>A0A6J1N253_BICAN</name>
<dbReference type="InterPro" id="IPR001950">
    <property type="entry name" value="SUI1"/>
</dbReference>
<dbReference type="PROSITE" id="PS50890">
    <property type="entry name" value="PUA"/>
    <property type="match status" value="1"/>
</dbReference>
<dbReference type="InterPro" id="IPR039757">
    <property type="entry name" value="EIF2D"/>
</dbReference>
<proteinExistence type="predicted"/>
<dbReference type="GO" id="GO:0001731">
    <property type="term" value="P:formation of translation preinitiation complex"/>
    <property type="evidence" value="ECO:0007669"/>
    <property type="project" value="InterPro"/>
</dbReference>
<dbReference type="SUPFAM" id="SSF55159">
    <property type="entry name" value="eIF1-like"/>
    <property type="match status" value="1"/>
</dbReference>